<dbReference type="InterPro" id="IPR003660">
    <property type="entry name" value="HAMP_dom"/>
</dbReference>
<dbReference type="Pfam" id="PF00672">
    <property type="entry name" value="HAMP"/>
    <property type="match status" value="1"/>
</dbReference>
<dbReference type="Pfam" id="PF00512">
    <property type="entry name" value="HisKA"/>
    <property type="match status" value="1"/>
</dbReference>
<dbReference type="FunFam" id="3.30.565.10:FF:000023">
    <property type="entry name" value="PAS domain-containing sensor histidine kinase"/>
    <property type="match status" value="1"/>
</dbReference>
<dbReference type="GO" id="GO:0000155">
    <property type="term" value="F:phosphorelay sensor kinase activity"/>
    <property type="evidence" value="ECO:0007669"/>
    <property type="project" value="InterPro"/>
</dbReference>
<keyword evidence="7" id="KW-0808">Transferase</keyword>
<dbReference type="Gene3D" id="3.30.450.20">
    <property type="entry name" value="PAS domain"/>
    <property type="match status" value="1"/>
</dbReference>
<keyword evidence="6" id="KW-0597">Phosphoprotein</keyword>
<evidence type="ECO:0000259" key="17">
    <source>
        <dbReference type="PROSITE" id="PS50112"/>
    </source>
</evidence>
<protein>
    <recommendedName>
        <fullName evidence="4">histidine kinase</fullName>
        <ecNumber evidence="4">2.7.13.3</ecNumber>
    </recommendedName>
</protein>
<dbReference type="InterPro" id="IPR036097">
    <property type="entry name" value="HisK_dim/P_sf"/>
</dbReference>
<dbReference type="SMART" id="SM00304">
    <property type="entry name" value="HAMP"/>
    <property type="match status" value="1"/>
</dbReference>
<evidence type="ECO:0000256" key="10">
    <source>
        <dbReference type="ARBA" id="ARBA00022777"/>
    </source>
</evidence>
<dbReference type="InterPro" id="IPR003661">
    <property type="entry name" value="HisK_dim/P_dom"/>
</dbReference>
<evidence type="ECO:0000256" key="13">
    <source>
        <dbReference type="ARBA" id="ARBA00023012"/>
    </source>
</evidence>
<dbReference type="Pfam" id="PF02518">
    <property type="entry name" value="HATPase_c"/>
    <property type="match status" value="1"/>
</dbReference>
<feature type="domain" description="Histidine kinase" evidence="16">
    <location>
        <begin position="351"/>
        <end position="567"/>
    </location>
</feature>
<evidence type="ECO:0000256" key="11">
    <source>
        <dbReference type="ARBA" id="ARBA00022840"/>
    </source>
</evidence>
<dbReference type="InterPro" id="IPR036890">
    <property type="entry name" value="HATPase_C_sf"/>
</dbReference>
<dbReference type="Gene3D" id="3.30.565.10">
    <property type="entry name" value="Histidine kinase-like ATPase, C-terminal domain"/>
    <property type="match status" value="1"/>
</dbReference>
<dbReference type="GO" id="GO:0005886">
    <property type="term" value="C:plasma membrane"/>
    <property type="evidence" value="ECO:0007669"/>
    <property type="project" value="UniProtKB-SubCell"/>
</dbReference>
<dbReference type="EMBL" id="FRBL01000005">
    <property type="protein sequence ID" value="SHL87796.1"/>
    <property type="molecule type" value="Genomic_DNA"/>
</dbReference>
<dbReference type="Gene3D" id="6.10.340.10">
    <property type="match status" value="1"/>
</dbReference>
<dbReference type="InterPro" id="IPR004358">
    <property type="entry name" value="Sig_transdc_His_kin-like_C"/>
</dbReference>
<dbReference type="RefSeq" id="WP_073082225.1">
    <property type="nucleotide sequence ID" value="NZ_FRBL01000005.1"/>
</dbReference>
<evidence type="ECO:0000313" key="20">
    <source>
        <dbReference type="Proteomes" id="UP000184420"/>
    </source>
</evidence>
<dbReference type="GO" id="GO:0005524">
    <property type="term" value="F:ATP binding"/>
    <property type="evidence" value="ECO:0007669"/>
    <property type="project" value="UniProtKB-KW"/>
</dbReference>
<dbReference type="SMART" id="SM00388">
    <property type="entry name" value="HisKA"/>
    <property type="match status" value="1"/>
</dbReference>
<evidence type="ECO:0000256" key="15">
    <source>
        <dbReference type="SAM" id="Phobius"/>
    </source>
</evidence>
<evidence type="ECO:0000256" key="3">
    <source>
        <dbReference type="ARBA" id="ARBA00004236"/>
    </source>
</evidence>
<dbReference type="PROSITE" id="PS50885">
    <property type="entry name" value="HAMP"/>
    <property type="match status" value="1"/>
</dbReference>
<dbReference type="SMART" id="SM00091">
    <property type="entry name" value="PAS"/>
    <property type="match status" value="1"/>
</dbReference>
<dbReference type="InterPro" id="IPR050351">
    <property type="entry name" value="BphY/WalK/GraS-like"/>
</dbReference>
<dbReference type="PROSITE" id="PS50109">
    <property type="entry name" value="HIS_KIN"/>
    <property type="match status" value="1"/>
</dbReference>
<evidence type="ECO:0000256" key="2">
    <source>
        <dbReference type="ARBA" id="ARBA00004141"/>
    </source>
</evidence>
<dbReference type="CDD" id="cd00082">
    <property type="entry name" value="HisKA"/>
    <property type="match status" value="1"/>
</dbReference>
<evidence type="ECO:0000256" key="12">
    <source>
        <dbReference type="ARBA" id="ARBA00022989"/>
    </source>
</evidence>
<accession>A0A1M7E818</accession>
<dbReference type="InterPro" id="IPR003594">
    <property type="entry name" value="HATPase_dom"/>
</dbReference>
<feature type="domain" description="PAS" evidence="17">
    <location>
        <begin position="232"/>
        <end position="278"/>
    </location>
</feature>
<comment type="subcellular location">
    <subcellularLocation>
        <location evidence="3">Cell membrane</location>
    </subcellularLocation>
    <subcellularLocation>
        <location evidence="2">Membrane</location>
        <topology evidence="2">Multi-pass membrane protein</topology>
    </subcellularLocation>
</comment>
<keyword evidence="12 15" id="KW-1133">Transmembrane helix</keyword>
<dbReference type="InterPro" id="IPR005467">
    <property type="entry name" value="His_kinase_dom"/>
</dbReference>
<evidence type="ECO:0000256" key="14">
    <source>
        <dbReference type="ARBA" id="ARBA00023136"/>
    </source>
</evidence>
<keyword evidence="11" id="KW-0067">ATP-binding</keyword>
<dbReference type="EC" id="2.7.13.3" evidence="4"/>
<dbReference type="PROSITE" id="PS50112">
    <property type="entry name" value="PAS"/>
    <property type="match status" value="1"/>
</dbReference>
<dbReference type="STRING" id="1419482.SAMN05444266_105322"/>
<dbReference type="SMART" id="SM00387">
    <property type="entry name" value="HATPase_c"/>
    <property type="match status" value="1"/>
</dbReference>
<dbReference type="PANTHER" id="PTHR42878">
    <property type="entry name" value="TWO-COMPONENT HISTIDINE KINASE"/>
    <property type="match status" value="1"/>
</dbReference>
<dbReference type="OrthoDB" id="9813151at2"/>
<dbReference type="SUPFAM" id="SSF158472">
    <property type="entry name" value="HAMP domain-like"/>
    <property type="match status" value="1"/>
</dbReference>
<keyword evidence="5" id="KW-1003">Cell membrane</keyword>
<feature type="domain" description="HAMP" evidence="18">
    <location>
        <begin position="171"/>
        <end position="223"/>
    </location>
</feature>
<comment type="catalytic activity">
    <reaction evidence="1">
        <text>ATP + protein L-histidine = ADP + protein N-phospho-L-histidine.</text>
        <dbReference type="EC" id="2.7.13.3"/>
    </reaction>
</comment>
<dbReference type="GO" id="GO:0030295">
    <property type="term" value="F:protein kinase activator activity"/>
    <property type="evidence" value="ECO:0007669"/>
    <property type="project" value="TreeGrafter"/>
</dbReference>
<reference evidence="19 20" key="1">
    <citation type="submission" date="2016-11" db="EMBL/GenBank/DDBJ databases">
        <authorList>
            <person name="Jaros S."/>
            <person name="Januszkiewicz K."/>
            <person name="Wedrychowicz H."/>
        </authorList>
    </citation>
    <scope>NUCLEOTIDE SEQUENCE [LARGE SCALE GENOMIC DNA]</scope>
    <source>
        <strain evidence="19 20">DSM 27406</strain>
    </source>
</reference>
<keyword evidence="8 15" id="KW-0812">Transmembrane</keyword>
<evidence type="ECO:0000256" key="4">
    <source>
        <dbReference type="ARBA" id="ARBA00012438"/>
    </source>
</evidence>
<dbReference type="SUPFAM" id="SSF55785">
    <property type="entry name" value="PYP-like sensor domain (PAS domain)"/>
    <property type="match status" value="1"/>
</dbReference>
<dbReference type="AlphaFoldDB" id="A0A1M7E818"/>
<evidence type="ECO:0000313" key="19">
    <source>
        <dbReference type="EMBL" id="SHL87796.1"/>
    </source>
</evidence>
<dbReference type="SUPFAM" id="SSF55874">
    <property type="entry name" value="ATPase domain of HSP90 chaperone/DNA topoisomerase II/histidine kinase"/>
    <property type="match status" value="1"/>
</dbReference>
<keyword evidence="14 15" id="KW-0472">Membrane</keyword>
<feature type="transmembrane region" description="Helical" evidence="15">
    <location>
        <begin position="12"/>
        <end position="32"/>
    </location>
</feature>
<dbReference type="InterPro" id="IPR000014">
    <property type="entry name" value="PAS"/>
</dbReference>
<keyword evidence="13" id="KW-0902">Two-component regulatory system</keyword>
<evidence type="ECO:0000256" key="8">
    <source>
        <dbReference type="ARBA" id="ARBA00022692"/>
    </source>
</evidence>
<keyword evidence="20" id="KW-1185">Reference proteome</keyword>
<evidence type="ECO:0000259" key="16">
    <source>
        <dbReference type="PROSITE" id="PS50109"/>
    </source>
</evidence>
<dbReference type="Gene3D" id="1.10.287.130">
    <property type="match status" value="1"/>
</dbReference>
<gene>
    <name evidence="19" type="ORF">SAMN05444266_105322</name>
</gene>
<feature type="transmembrane region" description="Helical" evidence="15">
    <location>
        <begin position="147"/>
        <end position="167"/>
    </location>
</feature>
<dbReference type="PANTHER" id="PTHR42878:SF7">
    <property type="entry name" value="SENSOR HISTIDINE KINASE GLRK"/>
    <property type="match status" value="1"/>
</dbReference>
<evidence type="ECO:0000256" key="6">
    <source>
        <dbReference type="ARBA" id="ARBA00022553"/>
    </source>
</evidence>
<evidence type="ECO:0000256" key="5">
    <source>
        <dbReference type="ARBA" id="ARBA00022475"/>
    </source>
</evidence>
<proteinExistence type="predicted"/>
<dbReference type="PRINTS" id="PR00344">
    <property type="entry name" value="BCTRLSENSOR"/>
</dbReference>
<evidence type="ECO:0000256" key="9">
    <source>
        <dbReference type="ARBA" id="ARBA00022741"/>
    </source>
</evidence>
<dbReference type="GO" id="GO:0000156">
    <property type="term" value="F:phosphorelay response regulator activity"/>
    <property type="evidence" value="ECO:0007669"/>
    <property type="project" value="TreeGrafter"/>
</dbReference>
<dbReference type="InterPro" id="IPR035965">
    <property type="entry name" value="PAS-like_dom_sf"/>
</dbReference>
<dbReference type="SUPFAM" id="SSF47384">
    <property type="entry name" value="Homodimeric domain of signal transducing histidine kinase"/>
    <property type="match status" value="1"/>
</dbReference>
<evidence type="ECO:0000259" key="18">
    <source>
        <dbReference type="PROSITE" id="PS50885"/>
    </source>
</evidence>
<name>A0A1M7E818_9BACT</name>
<keyword evidence="9" id="KW-0547">Nucleotide-binding</keyword>
<dbReference type="GO" id="GO:0007234">
    <property type="term" value="P:osmosensory signaling via phosphorelay pathway"/>
    <property type="evidence" value="ECO:0007669"/>
    <property type="project" value="TreeGrafter"/>
</dbReference>
<dbReference type="Proteomes" id="UP000184420">
    <property type="component" value="Unassembled WGS sequence"/>
</dbReference>
<dbReference type="CDD" id="cd00075">
    <property type="entry name" value="HATPase"/>
    <property type="match status" value="1"/>
</dbReference>
<evidence type="ECO:0000256" key="7">
    <source>
        <dbReference type="ARBA" id="ARBA00022679"/>
    </source>
</evidence>
<keyword evidence="10 19" id="KW-0418">Kinase</keyword>
<organism evidence="19 20">
    <name type="scientific">Chitinophaga jiangningensis</name>
    <dbReference type="NCBI Taxonomy" id="1419482"/>
    <lineage>
        <taxon>Bacteria</taxon>
        <taxon>Pseudomonadati</taxon>
        <taxon>Bacteroidota</taxon>
        <taxon>Chitinophagia</taxon>
        <taxon>Chitinophagales</taxon>
        <taxon>Chitinophagaceae</taxon>
        <taxon>Chitinophaga</taxon>
    </lineage>
</organism>
<dbReference type="CDD" id="cd06225">
    <property type="entry name" value="HAMP"/>
    <property type="match status" value="1"/>
</dbReference>
<sequence>MSKFRLKTKITLGVLFLYIMLLVVSVLGYYYLSRLNEKAKIILKDNYESLEYSKNMLVALESLPQHRDSALHIFAANLRKQQANVTERGEKDATSEVSSIYARISKDSAYSPADIAAIKRGIYDIMDLNMNAIVGKNETVKKAADHALWYIAIISGVCFLVGLTFVYNFPGYIANPIHELTEGIKGIANKQYSKRLHFKTDDEFGELATAFNTMAQRLDEYEHSNIARILFEKQRAEAVISSLKDATIGFDNSNVILFANAEALQLLNMKEKDLIGHSAEEAGKYNDLLRYLVGSQDTLPLKIVVEGKESFFTKEVANINHENERIGFVIILKNITAFKEHDLAKTHFIATISHELKTPLASSDFSLKLLEDVRVGQLSEEQKELVDSLKQDNRRMIKIVSELLDLSQVESGNIQLQPQPVAANSIVQYAMDTVQKQAAQRNITIDTHIAADLQPVLADVEKTAWVLVNFLTNAIRYSPEQAQIHLQVTGDDSMVHFSVTDHGKGIPAAFTEKIFDRFFQVPGASGAKGSGLGLAIAKEFIEAQGGRIGVSSEEGKGSSFYFSLPRG</sequence>
<evidence type="ECO:0000256" key="1">
    <source>
        <dbReference type="ARBA" id="ARBA00000085"/>
    </source>
</evidence>